<comment type="caution">
    <text evidence="3">The sequence shown here is derived from an EMBL/GenBank/DDBJ whole genome shotgun (WGS) entry which is preliminary data.</text>
</comment>
<dbReference type="Pfam" id="PF06586">
    <property type="entry name" value="TraK_N"/>
    <property type="match status" value="1"/>
</dbReference>
<evidence type="ECO:0000313" key="4">
    <source>
        <dbReference type="Proteomes" id="UP000583556"/>
    </source>
</evidence>
<dbReference type="InterPro" id="IPR010563">
    <property type="entry name" value="TraK_N"/>
</dbReference>
<dbReference type="Proteomes" id="UP000583556">
    <property type="component" value="Unassembled WGS sequence"/>
</dbReference>
<sequence>MIAPALSFTGSAGMAAIGMTLASDLRCLGRRCLGFSLIGLALAGFASPALADQSLLVADNGEVRCEASLKDLTRISLKDDQFASVSKVAAGNASEDFQVVNEPVRGDIYLSVPEGFARHTLTFFGTTRRGYVYKFACTVAGDEPRQVFIANADIEHPPVTVDGGGGATLSDEEAATRLVHAMAEQLPLDGFDVRWKPLTPVMVGTLRLQALGTYSGVTLTGRILRLENRGSASVTLREDQVAPRDALAVSIASPVLAPRQVTTAWVVEPVRQTGGNP</sequence>
<dbReference type="Pfam" id="PF23536">
    <property type="entry name" value="TraK_C"/>
    <property type="match status" value="1"/>
</dbReference>
<keyword evidence="4" id="KW-1185">Reference proteome</keyword>
<evidence type="ECO:0000259" key="2">
    <source>
        <dbReference type="Pfam" id="PF23536"/>
    </source>
</evidence>
<organism evidence="3 4">
    <name type="scientific">Novosphingobium olei</name>
    <dbReference type="NCBI Taxonomy" id="2728851"/>
    <lineage>
        <taxon>Bacteria</taxon>
        <taxon>Pseudomonadati</taxon>
        <taxon>Pseudomonadota</taxon>
        <taxon>Alphaproteobacteria</taxon>
        <taxon>Sphingomonadales</taxon>
        <taxon>Sphingomonadaceae</taxon>
        <taxon>Novosphingobium</taxon>
    </lineage>
</organism>
<dbReference type="AlphaFoldDB" id="A0A7Y0BRB7"/>
<evidence type="ECO:0000313" key="3">
    <source>
        <dbReference type="EMBL" id="NML95119.1"/>
    </source>
</evidence>
<feature type="domain" description="TraK C-terminal" evidence="2">
    <location>
        <begin position="167"/>
        <end position="268"/>
    </location>
</feature>
<proteinExistence type="predicted"/>
<gene>
    <name evidence="3" type="ORF">HHL27_15705</name>
</gene>
<dbReference type="InterPro" id="IPR055397">
    <property type="entry name" value="TraK_C"/>
</dbReference>
<dbReference type="EMBL" id="JABBGM010000007">
    <property type="protein sequence ID" value="NML95119.1"/>
    <property type="molecule type" value="Genomic_DNA"/>
</dbReference>
<name>A0A7Y0BRB7_9SPHN</name>
<evidence type="ECO:0000259" key="1">
    <source>
        <dbReference type="Pfam" id="PF06586"/>
    </source>
</evidence>
<protein>
    <submittedName>
        <fullName evidence="3">Type-F conjugative transfer system secretin TraK</fullName>
    </submittedName>
</protein>
<feature type="domain" description="TraK N-terminal" evidence="1">
    <location>
        <begin position="57"/>
        <end position="154"/>
    </location>
</feature>
<accession>A0A7Y0BRB7</accession>
<dbReference type="RefSeq" id="WP_169494331.1">
    <property type="nucleotide sequence ID" value="NZ_JABBGM010000007.1"/>
</dbReference>
<reference evidence="3 4" key="1">
    <citation type="submission" date="2020-04" db="EMBL/GenBank/DDBJ databases">
        <title>Novosphingobium sp. TW-4 isolated from soil.</title>
        <authorList>
            <person name="Dahal R.H."/>
            <person name="Chaudhary D.K."/>
        </authorList>
    </citation>
    <scope>NUCLEOTIDE SEQUENCE [LARGE SCALE GENOMIC DNA]</scope>
    <source>
        <strain evidence="3 4">TW-4</strain>
    </source>
</reference>